<dbReference type="InterPro" id="IPR027958">
    <property type="entry name" value="DUF4657"/>
</dbReference>
<reference evidence="4 5" key="1">
    <citation type="submission" date="2025-05" db="UniProtKB">
        <authorList>
            <consortium name="RefSeq"/>
        </authorList>
    </citation>
    <scope>IDENTIFICATION</scope>
    <source>
        <tissue evidence="4 5">Blood</tissue>
    </source>
</reference>
<evidence type="ECO:0000313" key="4">
    <source>
        <dbReference type="RefSeq" id="XP_067168483.1"/>
    </source>
</evidence>
<feature type="compositionally biased region" description="Basic and acidic residues" evidence="1">
    <location>
        <begin position="268"/>
        <end position="279"/>
    </location>
</feature>
<dbReference type="RefSeq" id="XP_067168483.1">
    <property type="nucleotide sequence ID" value="XM_067312382.1"/>
</dbReference>
<accession>A0ABM4FU75</accession>
<feature type="domain" description="DUF4657" evidence="2">
    <location>
        <begin position="121"/>
        <end position="355"/>
    </location>
</feature>
<feature type="compositionally biased region" description="Basic and acidic residues" evidence="1">
    <location>
        <begin position="122"/>
        <end position="140"/>
    </location>
</feature>
<dbReference type="PANTHER" id="PTHR37336:SF1">
    <property type="entry name" value="SIMILAR TO 9930012K11RIK PROTEIN"/>
    <property type="match status" value="1"/>
</dbReference>
<organism evidence="3 4">
    <name type="scientific">Apteryx mantelli</name>
    <name type="common">North Island brown kiwi</name>
    <dbReference type="NCBI Taxonomy" id="2696672"/>
    <lineage>
        <taxon>Eukaryota</taxon>
        <taxon>Metazoa</taxon>
        <taxon>Chordata</taxon>
        <taxon>Craniata</taxon>
        <taxon>Vertebrata</taxon>
        <taxon>Euteleostomi</taxon>
        <taxon>Archelosauria</taxon>
        <taxon>Archosauria</taxon>
        <taxon>Dinosauria</taxon>
        <taxon>Saurischia</taxon>
        <taxon>Theropoda</taxon>
        <taxon>Coelurosauria</taxon>
        <taxon>Aves</taxon>
        <taxon>Palaeognathae</taxon>
        <taxon>Apterygiformes</taxon>
        <taxon>Apterygidae</taxon>
        <taxon>Apteryx</taxon>
    </lineage>
</organism>
<feature type="compositionally biased region" description="Pro residues" evidence="1">
    <location>
        <begin position="61"/>
        <end position="73"/>
    </location>
</feature>
<keyword evidence="3" id="KW-1185">Reference proteome</keyword>
<evidence type="ECO:0000313" key="3">
    <source>
        <dbReference type="Proteomes" id="UP001652627"/>
    </source>
</evidence>
<name>A0ABM4FU75_9AVES</name>
<feature type="compositionally biased region" description="Low complexity" evidence="1">
    <location>
        <begin position="239"/>
        <end position="249"/>
    </location>
</feature>
<dbReference type="GeneID" id="136994467"/>
<feature type="region of interest" description="Disordered" evidence="1">
    <location>
        <begin position="41"/>
        <end position="219"/>
    </location>
</feature>
<proteinExistence type="predicted"/>
<gene>
    <name evidence="4 5" type="primary">C29H8orf58</name>
</gene>
<evidence type="ECO:0000256" key="1">
    <source>
        <dbReference type="SAM" id="MobiDB-lite"/>
    </source>
</evidence>
<sequence>MWGGSRAVWKRRAAFGRYGSWETVESCVVRTSASVYRRLQESPAARPAPMSGEAPVAWGLPPEPGSPGSPPPRLGSFPASGRLLKSESEDSGVEMASNENSPRTPLGSESGFSLDGFQPAHGDPEKSRLGEEPAPRERPPRGLSASKKLAQAAQRSRRQRAPGRSPRQLGRRSASAADLEALARRGRRGAEPRGGPSASQEPSVEPLEGDGQPAPGQGLRYLEHVCQMLERIARLQQANRQLQLQQQAAESRHQGPAAAAASAPATPAREEPRRSDRFRARSSSDSQALAEPRWSPAPCRRAPGHAASSPSLLEPPPPPPPGEAEMEAEAEAGAGRRRWGRVKALLTRVARRSLRGRAAPPR</sequence>
<feature type="region of interest" description="Disordered" evidence="1">
    <location>
        <begin position="239"/>
        <end position="341"/>
    </location>
</feature>
<dbReference type="RefSeq" id="XP_067168484.1">
    <property type="nucleotide sequence ID" value="XM_067312383.1"/>
</dbReference>
<feature type="compositionally biased region" description="Pro residues" evidence="1">
    <location>
        <begin position="313"/>
        <end position="322"/>
    </location>
</feature>
<feature type="compositionally biased region" description="Low complexity" evidence="1">
    <location>
        <begin position="256"/>
        <end position="267"/>
    </location>
</feature>
<dbReference type="PANTHER" id="PTHR37336">
    <property type="entry name" value="SIMILAR TO 9930012K11RIK PROTEIN"/>
    <property type="match status" value="1"/>
</dbReference>
<protein>
    <submittedName>
        <fullName evidence="4 5">Uncharacterized protein C8orf58 homolog isoform X1</fullName>
    </submittedName>
</protein>
<dbReference type="Proteomes" id="UP001652627">
    <property type="component" value="Chromosome 29"/>
</dbReference>
<evidence type="ECO:0000259" key="2">
    <source>
        <dbReference type="Pfam" id="PF15552"/>
    </source>
</evidence>
<dbReference type="Pfam" id="PF15552">
    <property type="entry name" value="DUF4657"/>
    <property type="match status" value="1"/>
</dbReference>
<evidence type="ECO:0000313" key="5">
    <source>
        <dbReference type="RefSeq" id="XP_067168484.1"/>
    </source>
</evidence>